<proteinExistence type="predicted"/>
<accession>A0A5N6PJY4</accession>
<keyword evidence="1" id="KW-1133">Transmembrane helix</keyword>
<keyword evidence="1" id="KW-0812">Transmembrane</keyword>
<gene>
    <name evidence="3" type="ORF">E3N88_08661</name>
</gene>
<evidence type="ECO:0000259" key="2">
    <source>
        <dbReference type="Pfam" id="PF26578"/>
    </source>
</evidence>
<dbReference type="InterPro" id="IPR039307">
    <property type="entry name" value="LORELEI-like"/>
</dbReference>
<keyword evidence="1" id="KW-0472">Membrane</keyword>
<dbReference type="Proteomes" id="UP000326396">
    <property type="component" value="Linkage Group LG12"/>
</dbReference>
<dbReference type="Pfam" id="PF26578">
    <property type="entry name" value="LLG1"/>
    <property type="match status" value="1"/>
</dbReference>
<comment type="caution">
    <text evidence="3">The sequence shown here is derived from an EMBL/GenBank/DDBJ whole genome shotgun (WGS) entry which is preliminary data.</text>
</comment>
<organism evidence="3 4">
    <name type="scientific">Mikania micrantha</name>
    <name type="common">bitter vine</name>
    <dbReference type="NCBI Taxonomy" id="192012"/>
    <lineage>
        <taxon>Eukaryota</taxon>
        <taxon>Viridiplantae</taxon>
        <taxon>Streptophyta</taxon>
        <taxon>Embryophyta</taxon>
        <taxon>Tracheophyta</taxon>
        <taxon>Spermatophyta</taxon>
        <taxon>Magnoliopsida</taxon>
        <taxon>eudicotyledons</taxon>
        <taxon>Gunneridae</taxon>
        <taxon>Pentapetalae</taxon>
        <taxon>asterids</taxon>
        <taxon>campanulids</taxon>
        <taxon>Asterales</taxon>
        <taxon>Asteraceae</taxon>
        <taxon>Asteroideae</taxon>
        <taxon>Heliantheae alliance</taxon>
        <taxon>Eupatorieae</taxon>
        <taxon>Mikania</taxon>
    </lineage>
</organism>
<reference evidence="3 4" key="1">
    <citation type="submission" date="2019-05" db="EMBL/GenBank/DDBJ databases">
        <title>Mikania micrantha, genome provides insights into the molecular mechanism of rapid growth.</title>
        <authorList>
            <person name="Liu B."/>
        </authorList>
    </citation>
    <scope>NUCLEOTIDE SEQUENCE [LARGE SCALE GENOMIC DNA]</scope>
    <source>
        <strain evidence="3">NLD-2019</strain>
        <tissue evidence="3">Leaf</tissue>
    </source>
</reference>
<protein>
    <recommendedName>
        <fullName evidence="2">GPI-anchored protein LLG1-like domain-containing protein</fullName>
    </recommendedName>
</protein>
<feature type="domain" description="GPI-anchored protein LLG1-like" evidence="2">
    <location>
        <begin position="77"/>
        <end position="153"/>
    </location>
</feature>
<dbReference type="OrthoDB" id="585255at2759"/>
<evidence type="ECO:0000313" key="3">
    <source>
        <dbReference type="EMBL" id="KAD6453955.1"/>
    </source>
</evidence>
<feature type="transmembrane region" description="Helical" evidence="1">
    <location>
        <begin position="20"/>
        <end position="42"/>
    </location>
</feature>
<dbReference type="InterPro" id="IPR058888">
    <property type="entry name" value="LLG1-like"/>
</dbReference>
<dbReference type="PANTHER" id="PTHR31533">
    <property type="entry name" value="GPI-ANCHORED PROTEIN LLG1-RELATED-RELATED"/>
    <property type="match status" value="1"/>
</dbReference>
<evidence type="ECO:0000313" key="4">
    <source>
        <dbReference type="Proteomes" id="UP000326396"/>
    </source>
</evidence>
<name>A0A5N6PJY4_9ASTR</name>
<dbReference type="AlphaFoldDB" id="A0A5N6PJY4"/>
<dbReference type="EMBL" id="SZYD01000004">
    <property type="protein sequence ID" value="KAD6453955.1"/>
    <property type="molecule type" value="Genomic_DNA"/>
</dbReference>
<dbReference type="PANTHER" id="PTHR31533:SF2">
    <property type="entry name" value="GPI-ANCHORED PROTEIN LLG1"/>
    <property type="match status" value="1"/>
</dbReference>
<sequence>MIVATQKARCFVFVSTGFTIFPVHVISLSAMNITTLWFLLLLRHCYPSPISIPDDASYRSQSSIGRNLLQAKKHCPINFESMNYTIITSRCKGPNYLANLCCPAFKEFACPYYRELDDLSNDCSLIMFSYINRYGDYPPGVFSSLCHDDRAGLACDPVPLGQDESELADGSNGGPISCSPTLQLIVIAGLLLFF</sequence>
<keyword evidence="4" id="KW-1185">Reference proteome</keyword>
<evidence type="ECO:0000256" key="1">
    <source>
        <dbReference type="SAM" id="Phobius"/>
    </source>
</evidence>